<keyword evidence="1" id="KW-0436">Ligase</keyword>
<dbReference type="GO" id="GO:0043604">
    <property type="term" value="P:amide biosynthetic process"/>
    <property type="evidence" value="ECO:0007669"/>
    <property type="project" value="TreeGrafter"/>
</dbReference>
<feature type="region of interest" description="Disordered" evidence="6">
    <location>
        <begin position="67"/>
        <end position="104"/>
    </location>
</feature>
<dbReference type="AlphaFoldDB" id="T1BIC2"/>
<dbReference type="GO" id="GO:0005829">
    <property type="term" value="C:cytosol"/>
    <property type="evidence" value="ECO:0007669"/>
    <property type="project" value="TreeGrafter"/>
</dbReference>
<feature type="domain" description="Glutamyl/glutaminyl-tRNA synthetase class Ib catalytic" evidence="7">
    <location>
        <begin position="109"/>
        <end position="351"/>
    </location>
</feature>
<dbReference type="InterPro" id="IPR014729">
    <property type="entry name" value="Rossmann-like_a/b/a_fold"/>
</dbReference>
<accession>T1BIC2</accession>
<evidence type="ECO:0000259" key="7">
    <source>
        <dbReference type="Pfam" id="PF00749"/>
    </source>
</evidence>
<keyword evidence="4" id="KW-0648">Protein biosynthesis</keyword>
<evidence type="ECO:0000256" key="1">
    <source>
        <dbReference type="ARBA" id="ARBA00022598"/>
    </source>
</evidence>
<dbReference type="EMBL" id="AUZY01006886">
    <property type="protein sequence ID" value="EQD52869.1"/>
    <property type="molecule type" value="Genomic_DNA"/>
</dbReference>
<evidence type="ECO:0000256" key="5">
    <source>
        <dbReference type="ARBA" id="ARBA00023146"/>
    </source>
</evidence>
<dbReference type="SUPFAM" id="SSF52374">
    <property type="entry name" value="Nucleotidylyl transferase"/>
    <property type="match status" value="1"/>
</dbReference>
<evidence type="ECO:0000313" key="8">
    <source>
        <dbReference type="EMBL" id="EQD52869.1"/>
    </source>
</evidence>
<gene>
    <name evidence="8" type="ORF">B1B_10511</name>
</gene>
<keyword evidence="5 8" id="KW-0030">Aminoacyl-tRNA synthetase</keyword>
<dbReference type="Pfam" id="PF00749">
    <property type="entry name" value="tRNA-synt_1c"/>
    <property type="match status" value="1"/>
</dbReference>
<dbReference type="PROSITE" id="PS00178">
    <property type="entry name" value="AA_TRNA_LIGASE_I"/>
    <property type="match status" value="1"/>
</dbReference>
<feature type="compositionally biased region" description="Polar residues" evidence="6">
    <location>
        <begin position="88"/>
        <end position="97"/>
    </location>
</feature>
<dbReference type="GO" id="GO:0005524">
    <property type="term" value="F:ATP binding"/>
    <property type="evidence" value="ECO:0007669"/>
    <property type="project" value="UniProtKB-KW"/>
</dbReference>
<keyword evidence="3" id="KW-0067">ATP-binding</keyword>
<sequence length="352" mass="40245">MSFGPDLRARVTRLALENAVEHRSEPRPESILGALLGFDPSLRAQRAELVPLVREVIAEIAPLSPEERETRLRSLGGPEPRPVRPPRSTSGDETSQDLPDLPGAEKGRVTLRFAPFPSGALHVGHARAIFLNDTYRQRYDGRFFLVFDDTVGSAEKRPALDSYDLILEDFELAGVKLSKIYYKSDRLPEYYRHLPPLLQTGSAYVCLCPAELLRHRREAREACPERDREASWQLEAWEGMLSGRYGEGEAVVRLKTDLNHPNPAFRDRVLFRISNLDHPRVGQRYRVWPLLEFSWAVDDVELGITHVLRGKDLVMEDEMEQALWKAWGWTGPRFAHFGLLRIREAKLSKSKF</sequence>
<dbReference type="InterPro" id="IPR050132">
    <property type="entry name" value="Gln/Glu-tRNA_Ligase"/>
</dbReference>
<dbReference type="PRINTS" id="PR00987">
    <property type="entry name" value="TRNASYNTHGLU"/>
</dbReference>
<feature type="non-terminal residue" evidence="8">
    <location>
        <position position="352"/>
    </location>
</feature>
<evidence type="ECO:0000256" key="6">
    <source>
        <dbReference type="SAM" id="MobiDB-lite"/>
    </source>
</evidence>
<comment type="caution">
    <text evidence="8">The sequence shown here is derived from an EMBL/GenBank/DDBJ whole genome shotgun (WGS) entry which is preliminary data.</text>
</comment>
<evidence type="ECO:0000256" key="2">
    <source>
        <dbReference type="ARBA" id="ARBA00022741"/>
    </source>
</evidence>
<dbReference type="InterPro" id="IPR020058">
    <property type="entry name" value="Glu/Gln-tRNA-synth_Ib_cat-dom"/>
</dbReference>
<protein>
    <submittedName>
        <fullName evidence="8">Glutamyl-tRNA synthetase</fullName>
    </submittedName>
</protein>
<dbReference type="InterPro" id="IPR001412">
    <property type="entry name" value="aa-tRNA-synth_I_CS"/>
</dbReference>
<dbReference type="InterPro" id="IPR000924">
    <property type="entry name" value="Glu/Gln-tRNA-synth"/>
</dbReference>
<dbReference type="GO" id="GO:0006418">
    <property type="term" value="P:tRNA aminoacylation for protein translation"/>
    <property type="evidence" value="ECO:0007669"/>
    <property type="project" value="InterPro"/>
</dbReference>
<proteinExistence type="predicted"/>
<dbReference type="Gene3D" id="3.40.50.620">
    <property type="entry name" value="HUPs"/>
    <property type="match status" value="1"/>
</dbReference>
<evidence type="ECO:0000256" key="4">
    <source>
        <dbReference type="ARBA" id="ARBA00022917"/>
    </source>
</evidence>
<evidence type="ECO:0000256" key="3">
    <source>
        <dbReference type="ARBA" id="ARBA00022840"/>
    </source>
</evidence>
<dbReference type="GO" id="GO:0004812">
    <property type="term" value="F:aminoacyl-tRNA ligase activity"/>
    <property type="evidence" value="ECO:0007669"/>
    <property type="project" value="UniProtKB-KW"/>
</dbReference>
<reference evidence="8" key="1">
    <citation type="submission" date="2013-08" db="EMBL/GenBank/DDBJ databases">
        <authorList>
            <person name="Mendez C."/>
            <person name="Richter M."/>
            <person name="Ferrer M."/>
            <person name="Sanchez J."/>
        </authorList>
    </citation>
    <scope>NUCLEOTIDE SEQUENCE</scope>
</reference>
<dbReference type="PANTHER" id="PTHR43097:SF5">
    <property type="entry name" value="GLUTAMATE--TRNA LIGASE"/>
    <property type="match status" value="1"/>
</dbReference>
<organism evidence="8">
    <name type="scientific">mine drainage metagenome</name>
    <dbReference type="NCBI Taxonomy" id="410659"/>
    <lineage>
        <taxon>unclassified sequences</taxon>
        <taxon>metagenomes</taxon>
        <taxon>ecological metagenomes</taxon>
    </lineage>
</organism>
<dbReference type="PANTHER" id="PTHR43097">
    <property type="entry name" value="GLUTAMINE-TRNA LIGASE"/>
    <property type="match status" value="1"/>
</dbReference>
<keyword evidence="2" id="KW-0547">Nucleotide-binding</keyword>
<reference evidence="8" key="2">
    <citation type="journal article" date="2014" name="ISME J.">
        <title>Microbial stratification in low pH oxic and suboxic macroscopic growths along an acid mine drainage.</title>
        <authorList>
            <person name="Mendez-Garcia C."/>
            <person name="Mesa V."/>
            <person name="Sprenger R.R."/>
            <person name="Richter M."/>
            <person name="Diez M.S."/>
            <person name="Solano J."/>
            <person name="Bargiela R."/>
            <person name="Golyshina O.V."/>
            <person name="Manteca A."/>
            <person name="Ramos J.L."/>
            <person name="Gallego J.R."/>
            <person name="Llorente I."/>
            <person name="Martins Dos Santos V.A."/>
            <person name="Jensen O.N."/>
            <person name="Pelaez A.I."/>
            <person name="Sanchez J."/>
            <person name="Ferrer M."/>
        </authorList>
    </citation>
    <scope>NUCLEOTIDE SEQUENCE</scope>
</reference>
<name>T1BIC2_9ZZZZ</name>